<reference evidence="2" key="1">
    <citation type="submission" date="2018-05" db="EMBL/GenBank/DDBJ databases">
        <authorList>
            <person name="Lanie J.A."/>
            <person name="Ng W.-L."/>
            <person name="Kazmierczak K.M."/>
            <person name="Andrzejewski T.M."/>
            <person name="Davidsen T.M."/>
            <person name="Wayne K.J."/>
            <person name="Tettelin H."/>
            <person name="Glass J.I."/>
            <person name="Rusch D."/>
            <person name="Podicherti R."/>
            <person name="Tsui H.-C.T."/>
            <person name="Winkler M.E."/>
        </authorList>
    </citation>
    <scope>NUCLEOTIDE SEQUENCE</scope>
</reference>
<accession>A0A381UBJ6</accession>
<keyword evidence="1" id="KW-1133">Transmembrane helix</keyword>
<sequence>MTKFLKLVVILISIAIVYGVLMFGLSELGGEVATLVRPEADQSNKNIRVWIVDADNKSWIEHGDSESYWIRGLIDDSGIFITREGEEQKYLAFDDRDSHDVYHKLRREKYGLADKMLDILSFGTTSKENCEGIPVRLEKI</sequence>
<proteinExistence type="predicted"/>
<evidence type="ECO:0000313" key="2">
    <source>
        <dbReference type="EMBL" id="SVA24727.1"/>
    </source>
</evidence>
<name>A0A381UBJ6_9ZZZZ</name>
<dbReference type="AlphaFoldDB" id="A0A381UBJ6"/>
<gene>
    <name evidence="2" type="ORF">METZ01_LOCUS77581</name>
</gene>
<dbReference type="EMBL" id="UINC01005977">
    <property type="protein sequence ID" value="SVA24727.1"/>
    <property type="molecule type" value="Genomic_DNA"/>
</dbReference>
<keyword evidence="1" id="KW-0472">Membrane</keyword>
<keyword evidence="1" id="KW-0812">Transmembrane</keyword>
<evidence type="ECO:0000256" key="1">
    <source>
        <dbReference type="SAM" id="Phobius"/>
    </source>
</evidence>
<organism evidence="2">
    <name type="scientific">marine metagenome</name>
    <dbReference type="NCBI Taxonomy" id="408172"/>
    <lineage>
        <taxon>unclassified sequences</taxon>
        <taxon>metagenomes</taxon>
        <taxon>ecological metagenomes</taxon>
    </lineage>
</organism>
<evidence type="ECO:0008006" key="3">
    <source>
        <dbReference type="Google" id="ProtNLM"/>
    </source>
</evidence>
<feature type="transmembrane region" description="Helical" evidence="1">
    <location>
        <begin position="7"/>
        <end position="25"/>
    </location>
</feature>
<protein>
    <recommendedName>
        <fullName evidence="3">DUF385 domain-containing protein</fullName>
    </recommendedName>
</protein>